<proteinExistence type="predicted"/>
<keyword evidence="3" id="KW-1185">Reference proteome</keyword>
<sequence length="119" mass="13078">MPVAPQITNLDQATVVALGPDYKNITEEIVGSASNVLMTAAANEQPNLVLDFADIEFFGSSFIEVLFRVWKRLQQRGGRFALANVSTYCHEVLKTTHLDSIWPVCATVDDAARVLKTPV</sequence>
<dbReference type="InParanoid" id="A0A517SFT0"/>
<dbReference type="PANTHER" id="PTHR33495:SF2">
    <property type="entry name" value="ANTI-SIGMA FACTOR ANTAGONIST TM_1081-RELATED"/>
    <property type="match status" value="1"/>
</dbReference>
<dbReference type="PANTHER" id="PTHR33495">
    <property type="entry name" value="ANTI-SIGMA FACTOR ANTAGONIST TM_1081-RELATED-RELATED"/>
    <property type="match status" value="1"/>
</dbReference>
<gene>
    <name evidence="2" type="ORF">Pan44_30270</name>
</gene>
<dbReference type="InterPro" id="IPR002645">
    <property type="entry name" value="STAS_dom"/>
</dbReference>
<evidence type="ECO:0000313" key="2">
    <source>
        <dbReference type="EMBL" id="QDT54986.1"/>
    </source>
</evidence>
<dbReference type="OrthoDB" id="280386at2"/>
<dbReference type="RefSeq" id="WP_145030790.1">
    <property type="nucleotide sequence ID" value="NZ_CP036271.1"/>
</dbReference>
<protein>
    <submittedName>
        <fullName evidence="2">STAS domain protein</fullName>
    </submittedName>
</protein>
<dbReference type="GO" id="GO:0043856">
    <property type="term" value="F:anti-sigma factor antagonist activity"/>
    <property type="evidence" value="ECO:0007669"/>
    <property type="project" value="TreeGrafter"/>
</dbReference>
<dbReference type="AlphaFoldDB" id="A0A517SFT0"/>
<dbReference type="KEGG" id="ccos:Pan44_30270"/>
<organism evidence="2 3">
    <name type="scientific">Caulifigura coniformis</name>
    <dbReference type="NCBI Taxonomy" id="2527983"/>
    <lineage>
        <taxon>Bacteria</taxon>
        <taxon>Pseudomonadati</taxon>
        <taxon>Planctomycetota</taxon>
        <taxon>Planctomycetia</taxon>
        <taxon>Planctomycetales</taxon>
        <taxon>Planctomycetaceae</taxon>
        <taxon>Caulifigura</taxon>
    </lineage>
</organism>
<accession>A0A517SFT0</accession>
<dbReference type="Proteomes" id="UP000315700">
    <property type="component" value="Chromosome"/>
</dbReference>
<dbReference type="EMBL" id="CP036271">
    <property type="protein sequence ID" value="QDT54986.1"/>
    <property type="molecule type" value="Genomic_DNA"/>
</dbReference>
<dbReference type="SUPFAM" id="SSF52091">
    <property type="entry name" value="SpoIIaa-like"/>
    <property type="match status" value="1"/>
</dbReference>
<dbReference type="Pfam" id="PF01740">
    <property type="entry name" value="STAS"/>
    <property type="match status" value="1"/>
</dbReference>
<dbReference type="InterPro" id="IPR036513">
    <property type="entry name" value="STAS_dom_sf"/>
</dbReference>
<dbReference type="Gene3D" id="3.30.750.24">
    <property type="entry name" value="STAS domain"/>
    <property type="match status" value="1"/>
</dbReference>
<evidence type="ECO:0000313" key="3">
    <source>
        <dbReference type="Proteomes" id="UP000315700"/>
    </source>
</evidence>
<feature type="domain" description="STAS" evidence="1">
    <location>
        <begin position="48"/>
        <end position="115"/>
    </location>
</feature>
<reference evidence="2 3" key="1">
    <citation type="submission" date="2019-02" db="EMBL/GenBank/DDBJ databases">
        <title>Deep-cultivation of Planctomycetes and their phenomic and genomic characterization uncovers novel biology.</title>
        <authorList>
            <person name="Wiegand S."/>
            <person name="Jogler M."/>
            <person name="Boedeker C."/>
            <person name="Pinto D."/>
            <person name="Vollmers J."/>
            <person name="Rivas-Marin E."/>
            <person name="Kohn T."/>
            <person name="Peeters S.H."/>
            <person name="Heuer A."/>
            <person name="Rast P."/>
            <person name="Oberbeckmann S."/>
            <person name="Bunk B."/>
            <person name="Jeske O."/>
            <person name="Meyerdierks A."/>
            <person name="Storesund J.E."/>
            <person name="Kallscheuer N."/>
            <person name="Luecker S."/>
            <person name="Lage O.M."/>
            <person name="Pohl T."/>
            <person name="Merkel B.J."/>
            <person name="Hornburger P."/>
            <person name="Mueller R.-W."/>
            <person name="Bruemmer F."/>
            <person name="Labrenz M."/>
            <person name="Spormann A.M."/>
            <person name="Op den Camp H."/>
            <person name="Overmann J."/>
            <person name="Amann R."/>
            <person name="Jetten M.S.M."/>
            <person name="Mascher T."/>
            <person name="Medema M.H."/>
            <person name="Devos D.P."/>
            <person name="Kaster A.-K."/>
            <person name="Ovreas L."/>
            <person name="Rohde M."/>
            <person name="Galperin M.Y."/>
            <person name="Jogler C."/>
        </authorList>
    </citation>
    <scope>NUCLEOTIDE SEQUENCE [LARGE SCALE GENOMIC DNA]</scope>
    <source>
        <strain evidence="2 3">Pan44</strain>
    </source>
</reference>
<dbReference type="CDD" id="cd07043">
    <property type="entry name" value="STAS_anti-anti-sigma_factors"/>
    <property type="match status" value="1"/>
</dbReference>
<evidence type="ECO:0000259" key="1">
    <source>
        <dbReference type="PROSITE" id="PS50801"/>
    </source>
</evidence>
<dbReference type="PROSITE" id="PS50801">
    <property type="entry name" value="STAS"/>
    <property type="match status" value="1"/>
</dbReference>
<name>A0A517SFT0_9PLAN</name>